<evidence type="ECO:0000313" key="5">
    <source>
        <dbReference type="EMBL" id="NHO68013.1"/>
    </source>
</evidence>
<name>A0A9E5T4E2_9GAMM</name>
<dbReference type="PANTHER" id="PTHR43280">
    <property type="entry name" value="ARAC-FAMILY TRANSCRIPTIONAL REGULATOR"/>
    <property type="match status" value="1"/>
</dbReference>
<dbReference type="EMBL" id="JAAONZ010000023">
    <property type="protein sequence ID" value="NHO68013.1"/>
    <property type="molecule type" value="Genomic_DNA"/>
</dbReference>
<dbReference type="SUPFAM" id="SSF52317">
    <property type="entry name" value="Class I glutamine amidotransferase-like"/>
    <property type="match status" value="1"/>
</dbReference>
<keyword evidence="2" id="KW-0238">DNA-binding</keyword>
<dbReference type="Gene3D" id="3.40.50.880">
    <property type="match status" value="1"/>
</dbReference>
<evidence type="ECO:0000256" key="1">
    <source>
        <dbReference type="ARBA" id="ARBA00023015"/>
    </source>
</evidence>
<evidence type="ECO:0000256" key="3">
    <source>
        <dbReference type="ARBA" id="ARBA00023163"/>
    </source>
</evidence>
<dbReference type="Pfam" id="PF01965">
    <property type="entry name" value="DJ-1_PfpI"/>
    <property type="match status" value="1"/>
</dbReference>
<dbReference type="InterPro" id="IPR018060">
    <property type="entry name" value="HTH_AraC"/>
</dbReference>
<feature type="domain" description="HTH araC/xylS-type" evidence="4">
    <location>
        <begin position="226"/>
        <end position="324"/>
    </location>
</feature>
<dbReference type="Proteomes" id="UP000787472">
    <property type="component" value="Unassembled WGS sequence"/>
</dbReference>
<protein>
    <submittedName>
        <fullName evidence="5">Helix-turn-helix domain-containing protein</fullName>
    </submittedName>
</protein>
<dbReference type="SMART" id="SM00342">
    <property type="entry name" value="HTH_ARAC"/>
    <property type="match status" value="1"/>
</dbReference>
<keyword evidence="6" id="KW-1185">Reference proteome</keyword>
<dbReference type="PROSITE" id="PS01124">
    <property type="entry name" value="HTH_ARAC_FAMILY_2"/>
    <property type="match status" value="1"/>
</dbReference>
<dbReference type="AlphaFoldDB" id="A0A9E5T4E2"/>
<evidence type="ECO:0000259" key="4">
    <source>
        <dbReference type="PROSITE" id="PS01124"/>
    </source>
</evidence>
<dbReference type="GO" id="GO:0043565">
    <property type="term" value="F:sequence-specific DNA binding"/>
    <property type="evidence" value="ECO:0007669"/>
    <property type="project" value="InterPro"/>
</dbReference>
<evidence type="ECO:0000313" key="6">
    <source>
        <dbReference type="Proteomes" id="UP000787472"/>
    </source>
</evidence>
<reference evidence="5" key="1">
    <citation type="submission" date="2020-03" db="EMBL/GenBank/DDBJ databases">
        <authorList>
            <person name="Guo F."/>
        </authorList>
    </citation>
    <scope>NUCLEOTIDE SEQUENCE</scope>
    <source>
        <strain evidence="5">JCM 30134</strain>
    </source>
</reference>
<dbReference type="InterPro" id="IPR009057">
    <property type="entry name" value="Homeodomain-like_sf"/>
</dbReference>
<dbReference type="InterPro" id="IPR020449">
    <property type="entry name" value="Tscrpt_reg_AraC-type_HTH"/>
</dbReference>
<keyword evidence="3" id="KW-0804">Transcription</keyword>
<dbReference type="InterPro" id="IPR002818">
    <property type="entry name" value="DJ-1/PfpI"/>
</dbReference>
<organism evidence="5 6">
    <name type="scientific">Pseudomaricurvus hydrocarbonicus</name>
    <dbReference type="NCBI Taxonomy" id="1470433"/>
    <lineage>
        <taxon>Bacteria</taxon>
        <taxon>Pseudomonadati</taxon>
        <taxon>Pseudomonadota</taxon>
        <taxon>Gammaproteobacteria</taxon>
        <taxon>Cellvibrionales</taxon>
        <taxon>Cellvibrionaceae</taxon>
        <taxon>Pseudomaricurvus</taxon>
    </lineage>
</organism>
<dbReference type="GO" id="GO:0003700">
    <property type="term" value="F:DNA-binding transcription factor activity"/>
    <property type="evidence" value="ECO:0007669"/>
    <property type="project" value="InterPro"/>
</dbReference>
<evidence type="ECO:0000256" key="2">
    <source>
        <dbReference type="ARBA" id="ARBA00023125"/>
    </source>
</evidence>
<accession>A0A9E5T4E2</accession>
<dbReference type="SUPFAM" id="SSF46689">
    <property type="entry name" value="Homeodomain-like"/>
    <property type="match status" value="2"/>
</dbReference>
<dbReference type="PANTHER" id="PTHR43280:SF2">
    <property type="entry name" value="HTH-TYPE TRANSCRIPTIONAL REGULATOR EXSA"/>
    <property type="match status" value="1"/>
</dbReference>
<keyword evidence="1" id="KW-0805">Transcription regulation</keyword>
<comment type="caution">
    <text evidence="5">The sequence shown here is derived from an EMBL/GenBank/DDBJ whole genome shotgun (WGS) entry which is preliminary data.</text>
</comment>
<dbReference type="PRINTS" id="PR00032">
    <property type="entry name" value="HTHARAC"/>
</dbReference>
<dbReference type="Gene3D" id="1.10.10.60">
    <property type="entry name" value="Homeodomain-like"/>
    <property type="match status" value="2"/>
</dbReference>
<dbReference type="Pfam" id="PF12833">
    <property type="entry name" value="HTH_18"/>
    <property type="match status" value="1"/>
</dbReference>
<dbReference type="RefSeq" id="WP_167191610.1">
    <property type="nucleotide sequence ID" value="NZ_JAAONZ010000023.1"/>
</dbReference>
<gene>
    <name evidence="5" type="ORF">G8770_20895</name>
</gene>
<sequence>MPTITIAVYDGCRASSFTNFLDMLDIANLQWQKRYDTSETLFRWKLASGDGKPIRTATHIRMAVDSTFQDAEPSDVVMVAAAQYGNKQAFPEFLKRQRLLIQWLKQRSDQGAMLLTLCTGTFLVAETGILNNQRATTTWWQADLFRARYPSVTLDVDQLLIQSDNFMIAGAGNTDSLMALKLIERYMGHQIASLTSKLMLVDNNQVEQTPYLTLQQQLQHNDSLVADAQTWLQIHMKEPGALDKLAEHLNVSSRTLIRRFKQVMEVTPNRYLQNLRIDTAKRLLETSGNSIEAIMLQVGYNDLSSFSRLFQRKTGLTPRAYRARFQYPNSGHSPQINALHA</sequence>
<proteinExistence type="predicted"/>
<dbReference type="CDD" id="cd03138">
    <property type="entry name" value="GATase1_AraC_2"/>
    <property type="match status" value="1"/>
</dbReference>
<dbReference type="InterPro" id="IPR029062">
    <property type="entry name" value="Class_I_gatase-like"/>
</dbReference>